<feature type="transmembrane region" description="Helical" evidence="1">
    <location>
        <begin position="78"/>
        <end position="102"/>
    </location>
</feature>
<dbReference type="AlphaFoldDB" id="A0A814LG64"/>
<comment type="caution">
    <text evidence="2">The sequence shown here is derived from an EMBL/GenBank/DDBJ whole genome shotgun (WGS) entry which is preliminary data.</text>
</comment>
<evidence type="ECO:0000313" key="2">
    <source>
        <dbReference type="EMBL" id="CAF1063084.1"/>
    </source>
</evidence>
<keyword evidence="1" id="KW-0812">Transmembrane</keyword>
<gene>
    <name evidence="2" type="ORF">OXX778_LOCUS19378</name>
</gene>
<reference evidence="2" key="1">
    <citation type="submission" date="2021-02" db="EMBL/GenBank/DDBJ databases">
        <authorList>
            <person name="Nowell W R."/>
        </authorList>
    </citation>
    <scope>NUCLEOTIDE SEQUENCE</scope>
    <source>
        <strain evidence="2">Ploen Becks lab</strain>
    </source>
</reference>
<proteinExistence type="predicted"/>
<keyword evidence="1" id="KW-1133">Transmembrane helix</keyword>
<organism evidence="2 3">
    <name type="scientific">Brachionus calyciflorus</name>
    <dbReference type="NCBI Taxonomy" id="104777"/>
    <lineage>
        <taxon>Eukaryota</taxon>
        <taxon>Metazoa</taxon>
        <taxon>Spiralia</taxon>
        <taxon>Gnathifera</taxon>
        <taxon>Rotifera</taxon>
        <taxon>Eurotatoria</taxon>
        <taxon>Monogononta</taxon>
        <taxon>Pseudotrocha</taxon>
        <taxon>Ploima</taxon>
        <taxon>Brachionidae</taxon>
        <taxon>Brachionus</taxon>
    </lineage>
</organism>
<dbReference type="EMBL" id="CAJNOC010005827">
    <property type="protein sequence ID" value="CAF1063084.1"/>
    <property type="molecule type" value="Genomic_DNA"/>
</dbReference>
<evidence type="ECO:0000256" key="1">
    <source>
        <dbReference type="SAM" id="Phobius"/>
    </source>
</evidence>
<dbReference type="Proteomes" id="UP000663879">
    <property type="component" value="Unassembled WGS sequence"/>
</dbReference>
<keyword evidence="1" id="KW-0472">Membrane</keyword>
<protein>
    <submittedName>
        <fullName evidence="2">Uncharacterized protein</fullName>
    </submittedName>
</protein>
<name>A0A814LG64_9BILA</name>
<accession>A0A814LG64</accession>
<keyword evidence="3" id="KW-1185">Reference proteome</keyword>
<evidence type="ECO:0000313" key="3">
    <source>
        <dbReference type="Proteomes" id="UP000663879"/>
    </source>
</evidence>
<sequence length="171" mass="19381">MPSFADLIDGLFKPENISIKDESPKETILSTLKPLQSELSNLIFTSSRQPIQTTVSAQMLNDPGLEGEWLRFFTSQQFLVSLVLFLFIIICLLLIICIVLCLKHCFLSITLAKENTKMIEMRQMPRSRSGYHSIGSSIDKYKPYLFGTFKPGNTNIPRSFSNGSYFKVQDA</sequence>